<feature type="transmembrane region" description="Helical" evidence="1">
    <location>
        <begin position="172"/>
        <end position="192"/>
    </location>
</feature>
<dbReference type="Proteomes" id="UP001208689">
    <property type="component" value="Chromosome"/>
</dbReference>
<organism evidence="2 3">
    <name type="scientific">Candidatus Lokiarchaeum ossiferum</name>
    <dbReference type="NCBI Taxonomy" id="2951803"/>
    <lineage>
        <taxon>Archaea</taxon>
        <taxon>Promethearchaeati</taxon>
        <taxon>Promethearchaeota</taxon>
        <taxon>Promethearchaeia</taxon>
        <taxon>Promethearchaeales</taxon>
        <taxon>Promethearchaeaceae</taxon>
        <taxon>Candidatus Lokiarchaeum</taxon>
    </lineage>
</organism>
<keyword evidence="1" id="KW-0812">Transmembrane</keyword>
<evidence type="ECO:0008006" key="4">
    <source>
        <dbReference type="Google" id="ProtNLM"/>
    </source>
</evidence>
<dbReference type="EMBL" id="CP104013">
    <property type="protein sequence ID" value="UYP48115.1"/>
    <property type="molecule type" value="Genomic_DNA"/>
</dbReference>
<name>A0ABY6HX57_9ARCH</name>
<accession>A0ABY6HX57</accession>
<keyword evidence="3" id="KW-1185">Reference proteome</keyword>
<keyword evidence="1" id="KW-0472">Membrane</keyword>
<gene>
    <name evidence="2" type="ORF">NEF87_004400</name>
</gene>
<evidence type="ECO:0000256" key="1">
    <source>
        <dbReference type="SAM" id="Phobius"/>
    </source>
</evidence>
<keyword evidence="1" id="KW-1133">Transmembrane helix</keyword>
<reference evidence="2" key="1">
    <citation type="submission" date="2022-09" db="EMBL/GenBank/DDBJ databases">
        <title>Actin cytoskeleton and complex cell architecture in an #Asgard archaeon.</title>
        <authorList>
            <person name="Ponce Toledo R.I."/>
            <person name="Schleper C."/>
            <person name="Rodrigues Oliveira T."/>
            <person name="Wollweber F."/>
            <person name="Xu J."/>
            <person name="Rittmann S."/>
            <person name="Klingl A."/>
            <person name="Pilhofer M."/>
        </authorList>
    </citation>
    <scope>NUCLEOTIDE SEQUENCE</scope>
    <source>
        <strain evidence="2">B-35</strain>
    </source>
</reference>
<protein>
    <recommendedName>
        <fullName evidence="4">Transmembrane protein</fullName>
    </recommendedName>
</protein>
<evidence type="ECO:0000313" key="2">
    <source>
        <dbReference type="EMBL" id="UYP48115.1"/>
    </source>
</evidence>
<evidence type="ECO:0000313" key="3">
    <source>
        <dbReference type="Proteomes" id="UP001208689"/>
    </source>
</evidence>
<sequence>MSKKYSCYVILFVAVCILVIPCQVSCLDDDSLDSYNLNSGDTFVWHVYDGSEINFLYKFKINGFNQNDGLQGEIEQYFIDPNQTQSYELCFQELIKNQTSLEKCSEQTTSKTRIIAQKKVECMQINQEESKIWIDLQTGVLLEQSGSQINIKLVSWKDSDLQQIAQNLEIQYYLKCGITLMIGITITSLFYLKSVYLDKKKQKKWIYPPNPLNLYQR</sequence>
<proteinExistence type="predicted"/>